<evidence type="ECO:0000313" key="1">
    <source>
        <dbReference type="EMBL" id="GEY52592.1"/>
    </source>
</evidence>
<name>A0A699HP36_TANCI</name>
<gene>
    <name evidence="1" type="ORF">Tci_424566</name>
</gene>
<keyword evidence="1" id="KW-0472">Membrane</keyword>
<comment type="caution">
    <text evidence="1">The sequence shown here is derived from an EMBL/GenBank/DDBJ whole genome shotgun (WGS) entry which is preliminary data.</text>
</comment>
<dbReference type="EMBL" id="BKCJ010185982">
    <property type="protein sequence ID" value="GEY52592.1"/>
    <property type="molecule type" value="Genomic_DNA"/>
</dbReference>
<proteinExistence type="predicted"/>
<sequence>MDLSDLPRFGVKTFFGVLNIWVGGITVTRPGVLIEGLIQGSVMHFHTARTVSVPLTGTINISRMGVTQLNEHFLEKAVLVYGGYTPSEMSDGYVHVIEPSDANQLIEFVNRLHKRPAQKV</sequence>
<dbReference type="AlphaFoldDB" id="A0A699HP36"/>
<protein>
    <submittedName>
        <fullName evidence="1">Transmembrane protein, putative</fullName>
    </submittedName>
</protein>
<keyword evidence="1" id="KW-0812">Transmembrane</keyword>
<organism evidence="1">
    <name type="scientific">Tanacetum cinerariifolium</name>
    <name type="common">Dalmatian daisy</name>
    <name type="synonym">Chrysanthemum cinerariifolium</name>
    <dbReference type="NCBI Taxonomy" id="118510"/>
    <lineage>
        <taxon>Eukaryota</taxon>
        <taxon>Viridiplantae</taxon>
        <taxon>Streptophyta</taxon>
        <taxon>Embryophyta</taxon>
        <taxon>Tracheophyta</taxon>
        <taxon>Spermatophyta</taxon>
        <taxon>Magnoliopsida</taxon>
        <taxon>eudicotyledons</taxon>
        <taxon>Gunneridae</taxon>
        <taxon>Pentapetalae</taxon>
        <taxon>asterids</taxon>
        <taxon>campanulids</taxon>
        <taxon>Asterales</taxon>
        <taxon>Asteraceae</taxon>
        <taxon>Asteroideae</taxon>
        <taxon>Anthemideae</taxon>
        <taxon>Anthemidinae</taxon>
        <taxon>Tanacetum</taxon>
    </lineage>
</organism>
<accession>A0A699HP36</accession>
<reference evidence="1" key="1">
    <citation type="journal article" date="2019" name="Sci. Rep.">
        <title>Draft genome of Tanacetum cinerariifolium, the natural source of mosquito coil.</title>
        <authorList>
            <person name="Yamashiro T."/>
            <person name="Shiraishi A."/>
            <person name="Satake H."/>
            <person name="Nakayama K."/>
        </authorList>
    </citation>
    <scope>NUCLEOTIDE SEQUENCE</scope>
</reference>